<dbReference type="SMART" id="SM00028">
    <property type="entry name" value="TPR"/>
    <property type="match status" value="2"/>
</dbReference>
<feature type="repeat" description="TPR" evidence="5">
    <location>
        <begin position="335"/>
        <end position="368"/>
    </location>
</feature>
<dbReference type="SUPFAM" id="SSF48452">
    <property type="entry name" value="TPR-like"/>
    <property type="match status" value="1"/>
</dbReference>
<dbReference type="PANTHER" id="PTHR45984">
    <property type="entry name" value="RNA (RNA) POLYMERASE II ASSOCIATED PROTEIN HOMOLOG"/>
    <property type="match status" value="1"/>
</dbReference>
<dbReference type="GO" id="GO:0031072">
    <property type="term" value="F:heat shock protein binding"/>
    <property type="evidence" value="ECO:0007669"/>
    <property type="project" value="TreeGrafter"/>
</dbReference>
<dbReference type="OrthoDB" id="199930at2759"/>
<feature type="region of interest" description="Disordered" evidence="6">
    <location>
        <begin position="283"/>
        <end position="330"/>
    </location>
</feature>
<feature type="compositionally biased region" description="Polar residues" evidence="6">
    <location>
        <begin position="286"/>
        <end position="296"/>
    </location>
</feature>
<reference evidence="7 9" key="1">
    <citation type="journal article" date="2012" name="Nature">
        <title>Algal genomes reveal evolutionary mosaicism and the fate of nucleomorphs.</title>
        <authorList>
            <consortium name="DOE Joint Genome Institute"/>
            <person name="Curtis B.A."/>
            <person name="Tanifuji G."/>
            <person name="Burki F."/>
            <person name="Gruber A."/>
            <person name="Irimia M."/>
            <person name="Maruyama S."/>
            <person name="Arias M.C."/>
            <person name="Ball S.G."/>
            <person name="Gile G.H."/>
            <person name="Hirakawa Y."/>
            <person name="Hopkins J.F."/>
            <person name="Kuo A."/>
            <person name="Rensing S.A."/>
            <person name="Schmutz J."/>
            <person name="Symeonidi A."/>
            <person name="Elias M."/>
            <person name="Eveleigh R.J."/>
            <person name="Herman E.K."/>
            <person name="Klute M.J."/>
            <person name="Nakayama T."/>
            <person name="Obornik M."/>
            <person name="Reyes-Prieto A."/>
            <person name="Armbrust E.V."/>
            <person name="Aves S.J."/>
            <person name="Beiko R.G."/>
            <person name="Coutinho P."/>
            <person name="Dacks J.B."/>
            <person name="Durnford D.G."/>
            <person name="Fast N.M."/>
            <person name="Green B.R."/>
            <person name="Grisdale C.J."/>
            <person name="Hempel F."/>
            <person name="Henrissat B."/>
            <person name="Hoppner M.P."/>
            <person name="Ishida K."/>
            <person name="Kim E."/>
            <person name="Koreny L."/>
            <person name="Kroth P.G."/>
            <person name="Liu Y."/>
            <person name="Malik S.B."/>
            <person name="Maier U.G."/>
            <person name="McRose D."/>
            <person name="Mock T."/>
            <person name="Neilson J.A."/>
            <person name="Onodera N.T."/>
            <person name="Poole A.M."/>
            <person name="Pritham E.J."/>
            <person name="Richards T.A."/>
            <person name="Rocap G."/>
            <person name="Roy S.W."/>
            <person name="Sarai C."/>
            <person name="Schaack S."/>
            <person name="Shirato S."/>
            <person name="Slamovits C.H."/>
            <person name="Spencer D.F."/>
            <person name="Suzuki S."/>
            <person name="Worden A.Z."/>
            <person name="Zauner S."/>
            <person name="Barry K."/>
            <person name="Bell C."/>
            <person name="Bharti A.K."/>
            <person name="Crow J.A."/>
            <person name="Grimwood J."/>
            <person name="Kramer R."/>
            <person name="Lindquist E."/>
            <person name="Lucas S."/>
            <person name="Salamov A."/>
            <person name="McFadden G.I."/>
            <person name="Lane C.E."/>
            <person name="Keeling P.J."/>
            <person name="Gray M.W."/>
            <person name="Grigoriev I.V."/>
            <person name="Archibald J.M."/>
        </authorList>
    </citation>
    <scope>NUCLEOTIDE SEQUENCE</scope>
    <source>
        <strain evidence="7 9">CCMP2712</strain>
    </source>
</reference>
<gene>
    <name evidence="7" type="ORF">GUITHDRAFT_110382</name>
</gene>
<dbReference type="OMA" id="EELYPWH"/>
<evidence type="ECO:0000256" key="1">
    <source>
        <dbReference type="ARBA" id="ARBA00004496"/>
    </source>
</evidence>
<dbReference type="EMBL" id="JH993009">
    <property type="protein sequence ID" value="EKX43577.1"/>
    <property type="molecule type" value="Genomic_DNA"/>
</dbReference>
<dbReference type="InterPro" id="IPR016024">
    <property type="entry name" value="ARM-type_fold"/>
</dbReference>
<name>L1J5F5_GUITC</name>
<dbReference type="PANTHER" id="PTHR45984:SF1">
    <property type="entry name" value="SPAG1 AXONEMAL DYNEIN ASSEMBLY FACTOR"/>
    <property type="match status" value="1"/>
</dbReference>
<dbReference type="Proteomes" id="UP000011087">
    <property type="component" value="Unassembled WGS sequence"/>
</dbReference>
<protein>
    <submittedName>
        <fullName evidence="7 8">Uncharacterized protein</fullName>
    </submittedName>
</protein>
<dbReference type="KEGG" id="gtt:GUITHDRAFT_110382"/>
<accession>L1J5F5</accession>
<dbReference type="InterPro" id="IPR019734">
    <property type="entry name" value="TPR_rpt"/>
</dbReference>
<keyword evidence="2" id="KW-0963">Cytoplasm</keyword>
<dbReference type="InterPro" id="IPR051982">
    <property type="entry name" value="CiliaryAsmbly_MitoImport"/>
</dbReference>
<proteinExistence type="predicted"/>
<dbReference type="GeneID" id="17300309"/>
<dbReference type="STRING" id="905079.L1J5F5"/>
<keyword evidence="4 5" id="KW-0802">TPR repeat</keyword>
<dbReference type="Gene3D" id="1.25.40.10">
    <property type="entry name" value="Tetratricopeptide repeat domain"/>
    <property type="match status" value="1"/>
</dbReference>
<evidence type="ECO:0000256" key="2">
    <source>
        <dbReference type="ARBA" id="ARBA00022490"/>
    </source>
</evidence>
<dbReference type="RefSeq" id="XP_005830557.1">
    <property type="nucleotide sequence ID" value="XM_005830500.1"/>
</dbReference>
<evidence type="ECO:0000313" key="8">
    <source>
        <dbReference type="EnsemblProtists" id="EKX43577"/>
    </source>
</evidence>
<dbReference type="HOGENOM" id="CLU_632321_0_0_1"/>
<evidence type="ECO:0000256" key="3">
    <source>
        <dbReference type="ARBA" id="ARBA00022737"/>
    </source>
</evidence>
<dbReference type="GO" id="GO:0005739">
    <property type="term" value="C:mitochondrion"/>
    <property type="evidence" value="ECO:0007669"/>
    <property type="project" value="TreeGrafter"/>
</dbReference>
<evidence type="ECO:0000256" key="5">
    <source>
        <dbReference type="PROSITE-ProRule" id="PRU00339"/>
    </source>
</evidence>
<dbReference type="PaxDb" id="55529-EKX43577"/>
<dbReference type="GO" id="GO:0006626">
    <property type="term" value="P:protein targeting to mitochondrion"/>
    <property type="evidence" value="ECO:0007669"/>
    <property type="project" value="TreeGrafter"/>
</dbReference>
<evidence type="ECO:0000256" key="4">
    <source>
        <dbReference type="ARBA" id="ARBA00022803"/>
    </source>
</evidence>
<evidence type="ECO:0000313" key="7">
    <source>
        <dbReference type="EMBL" id="EKX43577.1"/>
    </source>
</evidence>
<evidence type="ECO:0000313" key="9">
    <source>
        <dbReference type="Proteomes" id="UP000011087"/>
    </source>
</evidence>
<keyword evidence="3" id="KW-0677">Repeat</keyword>
<organism evidence="7">
    <name type="scientific">Guillardia theta (strain CCMP2712)</name>
    <name type="common">Cryptophyte</name>
    <dbReference type="NCBI Taxonomy" id="905079"/>
    <lineage>
        <taxon>Eukaryota</taxon>
        <taxon>Cryptophyceae</taxon>
        <taxon>Pyrenomonadales</taxon>
        <taxon>Geminigeraceae</taxon>
        <taxon>Guillardia</taxon>
    </lineage>
</organism>
<dbReference type="InterPro" id="IPR011990">
    <property type="entry name" value="TPR-like_helical_dom_sf"/>
</dbReference>
<comment type="subcellular location">
    <subcellularLocation>
        <location evidence="1">Cytoplasm</location>
    </subcellularLocation>
</comment>
<dbReference type="EnsemblProtists" id="EKX43577">
    <property type="protein sequence ID" value="EKX43577"/>
    <property type="gene ID" value="GUITHDRAFT_110382"/>
</dbReference>
<dbReference type="eggNOG" id="ENOG502S3TT">
    <property type="taxonomic scope" value="Eukaryota"/>
</dbReference>
<dbReference type="Pfam" id="PF13414">
    <property type="entry name" value="TPR_11"/>
    <property type="match status" value="1"/>
</dbReference>
<evidence type="ECO:0000256" key="6">
    <source>
        <dbReference type="SAM" id="MobiDB-lite"/>
    </source>
</evidence>
<dbReference type="AlphaFoldDB" id="L1J5F5"/>
<dbReference type="PROSITE" id="PS50005">
    <property type="entry name" value="TPR"/>
    <property type="match status" value="1"/>
</dbReference>
<sequence>MRDEERFLHVTNTILEDCFGKEERDGEVAHDVIAAMQKHFDQPPTSAMQTVLSRNLADAQVRQILFWPTDEEISLYPSLLAVSNENAQKDKSVTKTLTSAMPMLYLRHCREWKLARIFIMSGGYSALSKLLIDKNLYLRSQAMETLSLLTDQNDNIDWLNTKNIDSEIHKRLFQMNKGEMIPNLLANMRNSYPGGSYTALRILAFFLSWVRALYTKDKVLHVSKKVLEAFDQWKKLEDISEEERKLATTLLEDFGRWPTAEDQIASDSAKKLEKNALMYGAKWQDRNNNSAGNDSPLSKKPVEETRSQSMHAPCDSQASKSNQHRRRNEDDVKAAIEYRTEGNALLKDGDLEGAVAKYTLAIDLNPDDPVLYSNRALARLMLSPQGGSKVLEQACDDCSKALELDEKLPKEDPAVIKLSEEIKALLRQKQQISK</sequence>
<reference evidence="9" key="2">
    <citation type="submission" date="2012-11" db="EMBL/GenBank/DDBJ databases">
        <authorList>
            <person name="Kuo A."/>
            <person name="Curtis B.A."/>
            <person name="Tanifuji G."/>
            <person name="Burki F."/>
            <person name="Gruber A."/>
            <person name="Irimia M."/>
            <person name="Maruyama S."/>
            <person name="Arias M.C."/>
            <person name="Ball S.G."/>
            <person name="Gile G.H."/>
            <person name="Hirakawa Y."/>
            <person name="Hopkins J.F."/>
            <person name="Rensing S.A."/>
            <person name="Schmutz J."/>
            <person name="Symeonidi A."/>
            <person name="Elias M."/>
            <person name="Eveleigh R.J."/>
            <person name="Herman E.K."/>
            <person name="Klute M.J."/>
            <person name="Nakayama T."/>
            <person name="Obornik M."/>
            <person name="Reyes-Prieto A."/>
            <person name="Armbrust E.V."/>
            <person name="Aves S.J."/>
            <person name="Beiko R.G."/>
            <person name="Coutinho P."/>
            <person name="Dacks J.B."/>
            <person name="Durnford D.G."/>
            <person name="Fast N.M."/>
            <person name="Green B.R."/>
            <person name="Grisdale C."/>
            <person name="Hempe F."/>
            <person name="Henrissat B."/>
            <person name="Hoppner M.P."/>
            <person name="Ishida K.-I."/>
            <person name="Kim E."/>
            <person name="Koreny L."/>
            <person name="Kroth P.G."/>
            <person name="Liu Y."/>
            <person name="Malik S.-B."/>
            <person name="Maier U.G."/>
            <person name="McRose D."/>
            <person name="Mock T."/>
            <person name="Neilson J.A."/>
            <person name="Onodera N.T."/>
            <person name="Poole A.M."/>
            <person name="Pritham E.J."/>
            <person name="Richards T.A."/>
            <person name="Rocap G."/>
            <person name="Roy S.W."/>
            <person name="Sarai C."/>
            <person name="Schaack S."/>
            <person name="Shirato S."/>
            <person name="Slamovits C.H."/>
            <person name="Spencer D.F."/>
            <person name="Suzuki S."/>
            <person name="Worden A.Z."/>
            <person name="Zauner S."/>
            <person name="Barry K."/>
            <person name="Bell C."/>
            <person name="Bharti A.K."/>
            <person name="Crow J.A."/>
            <person name="Grimwood J."/>
            <person name="Kramer R."/>
            <person name="Lindquist E."/>
            <person name="Lucas S."/>
            <person name="Salamov A."/>
            <person name="McFadden G.I."/>
            <person name="Lane C.E."/>
            <person name="Keeling P.J."/>
            <person name="Gray M.W."/>
            <person name="Grigoriev I.V."/>
            <person name="Archibald J.M."/>
        </authorList>
    </citation>
    <scope>NUCLEOTIDE SEQUENCE</scope>
    <source>
        <strain evidence="9">CCMP2712</strain>
    </source>
</reference>
<dbReference type="GO" id="GO:0005829">
    <property type="term" value="C:cytosol"/>
    <property type="evidence" value="ECO:0007669"/>
    <property type="project" value="TreeGrafter"/>
</dbReference>
<keyword evidence="9" id="KW-1185">Reference proteome</keyword>
<reference evidence="8" key="3">
    <citation type="submission" date="2015-06" db="UniProtKB">
        <authorList>
            <consortium name="EnsemblProtists"/>
        </authorList>
    </citation>
    <scope>IDENTIFICATION</scope>
</reference>
<dbReference type="SUPFAM" id="SSF48371">
    <property type="entry name" value="ARM repeat"/>
    <property type="match status" value="1"/>
</dbReference>